<dbReference type="KEGG" id="mgo:AFA91_00495"/>
<keyword evidence="2" id="KW-0472">Membrane</keyword>
<evidence type="ECO:0000313" key="3">
    <source>
        <dbReference type="EMBL" id="AKS30602.1"/>
    </source>
</evidence>
<evidence type="ECO:0000313" key="4">
    <source>
        <dbReference type="Proteomes" id="UP000062255"/>
    </source>
</evidence>
<dbReference type="RefSeq" id="WP_157890366.1">
    <property type="nucleotide sequence ID" value="NZ_CP012150.1"/>
</dbReference>
<dbReference type="Proteomes" id="UP000062255">
    <property type="component" value="Chromosome"/>
</dbReference>
<keyword evidence="2" id="KW-0812">Transmembrane</keyword>
<gene>
    <name evidence="3" type="ORF">AFA91_00495</name>
</gene>
<feature type="transmembrane region" description="Helical" evidence="2">
    <location>
        <begin position="64"/>
        <end position="81"/>
    </location>
</feature>
<organism evidence="3 4">
    <name type="scientific">Mycolicibacterium goodii</name>
    <name type="common">Mycobacterium goodii</name>
    <dbReference type="NCBI Taxonomy" id="134601"/>
    <lineage>
        <taxon>Bacteria</taxon>
        <taxon>Bacillati</taxon>
        <taxon>Actinomycetota</taxon>
        <taxon>Actinomycetes</taxon>
        <taxon>Mycobacteriales</taxon>
        <taxon>Mycobacteriaceae</taxon>
        <taxon>Mycolicibacterium</taxon>
    </lineage>
</organism>
<evidence type="ECO:0000256" key="1">
    <source>
        <dbReference type="SAM" id="MobiDB-lite"/>
    </source>
</evidence>
<dbReference type="OrthoDB" id="4734090at2"/>
<dbReference type="EMBL" id="CP012150">
    <property type="protein sequence ID" value="AKS30602.1"/>
    <property type="molecule type" value="Genomic_DNA"/>
</dbReference>
<dbReference type="AlphaFoldDB" id="A0A0K0WZT0"/>
<name>A0A0K0WZT0_MYCGD</name>
<reference evidence="3 4" key="1">
    <citation type="submission" date="2015-07" db="EMBL/GenBank/DDBJ databases">
        <title>Complete genome sequence of Mycobacterium goodii X7B, a facultative thermophilic biodesulfurizing bacterium.</title>
        <authorList>
            <person name="Yu B."/>
            <person name="Li F."/>
            <person name="Xu P."/>
        </authorList>
    </citation>
    <scope>NUCLEOTIDE SEQUENCE [LARGE SCALE GENOMIC DNA]</scope>
    <source>
        <strain evidence="3 4">X7B</strain>
    </source>
</reference>
<sequence>MSATVVVVIAAVSLGAWRLQVRRHPNWATSDDARFHISAGTWTTLIALYWFLQSRQEPHWVWDAWPIVVVAAALLLLRGLNELDATRDEEFVPTPPRGVRSEARSNFLRSGAHRP</sequence>
<protein>
    <submittedName>
        <fullName evidence="3">Uncharacterized protein</fullName>
    </submittedName>
</protein>
<keyword evidence="2" id="KW-1133">Transmembrane helix</keyword>
<accession>A0A0K0WZT0</accession>
<proteinExistence type="predicted"/>
<dbReference type="PATRIC" id="fig|134601.6.peg.105"/>
<evidence type="ECO:0000256" key="2">
    <source>
        <dbReference type="SAM" id="Phobius"/>
    </source>
</evidence>
<feature type="region of interest" description="Disordered" evidence="1">
    <location>
        <begin position="91"/>
        <end position="115"/>
    </location>
</feature>
<feature type="transmembrane region" description="Helical" evidence="2">
    <location>
        <begin position="34"/>
        <end position="52"/>
    </location>
</feature>